<dbReference type="InterPro" id="IPR016527">
    <property type="entry name" value="ORC4"/>
</dbReference>
<dbReference type="PANTHER" id="PTHR12087:SF0">
    <property type="entry name" value="ORIGIN RECOGNITION COMPLEX SUBUNIT 4"/>
    <property type="match status" value="1"/>
</dbReference>
<comment type="function">
    <text evidence="8">Component of the origin recognition complex (ORC) that binds origins of replication.</text>
</comment>
<evidence type="ECO:0000313" key="10">
    <source>
        <dbReference type="EMBL" id="CAH0382182.1"/>
    </source>
</evidence>
<keyword evidence="4 8" id="KW-0235">DNA replication</keyword>
<keyword evidence="6 8" id="KW-0539">Nucleus</keyword>
<evidence type="ECO:0000256" key="5">
    <source>
        <dbReference type="ARBA" id="ARBA00023125"/>
    </source>
</evidence>
<dbReference type="KEGG" id="btab:109033188"/>
<keyword evidence="5 8" id="KW-0238">DNA-binding</keyword>
<name>A0A9P0A1P4_BEMTA</name>
<evidence type="ECO:0000256" key="3">
    <source>
        <dbReference type="ARBA" id="ARBA00019083"/>
    </source>
</evidence>
<feature type="domain" description="AAA+ ATPase" evidence="9">
    <location>
        <begin position="52"/>
        <end position="209"/>
    </location>
</feature>
<organism evidence="10 11">
    <name type="scientific">Bemisia tabaci</name>
    <name type="common">Sweetpotato whitefly</name>
    <name type="synonym">Aleurodes tabaci</name>
    <dbReference type="NCBI Taxonomy" id="7038"/>
    <lineage>
        <taxon>Eukaryota</taxon>
        <taxon>Metazoa</taxon>
        <taxon>Ecdysozoa</taxon>
        <taxon>Arthropoda</taxon>
        <taxon>Hexapoda</taxon>
        <taxon>Insecta</taxon>
        <taxon>Pterygota</taxon>
        <taxon>Neoptera</taxon>
        <taxon>Paraneoptera</taxon>
        <taxon>Hemiptera</taxon>
        <taxon>Sternorrhyncha</taxon>
        <taxon>Aleyrodoidea</taxon>
        <taxon>Aleyrodidae</taxon>
        <taxon>Aleyrodinae</taxon>
        <taxon>Bemisia</taxon>
    </lineage>
</organism>
<reference evidence="10" key="1">
    <citation type="submission" date="2021-12" db="EMBL/GenBank/DDBJ databases">
        <authorList>
            <person name="King R."/>
        </authorList>
    </citation>
    <scope>NUCLEOTIDE SEQUENCE</scope>
</reference>
<dbReference type="InterPro" id="IPR003593">
    <property type="entry name" value="AAA+_ATPase"/>
</dbReference>
<dbReference type="Gene3D" id="3.40.50.300">
    <property type="entry name" value="P-loop containing nucleotide triphosphate hydrolases"/>
    <property type="match status" value="1"/>
</dbReference>
<dbReference type="GO" id="GO:0006270">
    <property type="term" value="P:DNA replication initiation"/>
    <property type="evidence" value="ECO:0007669"/>
    <property type="project" value="TreeGrafter"/>
</dbReference>
<evidence type="ECO:0000256" key="8">
    <source>
        <dbReference type="PIRNR" id="PIRNR007858"/>
    </source>
</evidence>
<dbReference type="SUPFAM" id="SSF52540">
    <property type="entry name" value="P-loop containing nucleoside triphosphate hydrolases"/>
    <property type="match status" value="1"/>
</dbReference>
<dbReference type="InterPro" id="IPR041664">
    <property type="entry name" value="AAA_16"/>
</dbReference>
<comment type="similarity">
    <text evidence="2 8">Belongs to the ORC4 family.</text>
</comment>
<dbReference type="Pfam" id="PF13191">
    <property type="entry name" value="AAA_16"/>
    <property type="match status" value="1"/>
</dbReference>
<dbReference type="SMART" id="SM00382">
    <property type="entry name" value="AAA"/>
    <property type="match status" value="1"/>
</dbReference>
<evidence type="ECO:0000256" key="2">
    <source>
        <dbReference type="ARBA" id="ARBA00005334"/>
    </source>
</evidence>
<dbReference type="InterPro" id="IPR027417">
    <property type="entry name" value="P-loop_NTPase"/>
</dbReference>
<dbReference type="GO" id="GO:0005664">
    <property type="term" value="C:nuclear origin of replication recognition complex"/>
    <property type="evidence" value="ECO:0007669"/>
    <property type="project" value="TreeGrafter"/>
</dbReference>
<evidence type="ECO:0000259" key="9">
    <source>
        <dbReference type="SMART" id="SM00382"/>
    </source>
</evidence>
<dbReference type="PANTHER" id="PTHR12087">
    <property type="entry name" value="ORIGIN RECOGNITION COMPLEX SUBUNIT 4"/>
    <property type="match status" value="1"/>
</dbReference>
<evidence type="ECO:0000313" key="11">
    <source>
        <dbReference type="Proteomes" id="UP001152759"/>
    </source>
</evidence>
<keyword evidence="11" id="KW-1185">Reference proteome</keyword>
<protein>
    <recommendedName>
        <fullName evidence="3 8">Origin recognition complex subunit 4</fullName>
    </recommendedName>
</protein>
<dbReference type="Proteomes" id="UP001152759">
    <property type="component" value="Chromosome 1"/>
</dbReference>
<dbReference type="AlphaFoldDB" id="A0A9P0A1P4"/>
<sequence>MDEPFSGHATVMVPLLRRCLKSKIRNSSELEGCSAQRTQLTNLITRVVQFGESDSALICGPPGSGKTKLVSTVLKELQGKHDFFLVKLNGLIHTDDNLALKEIVQTLNADESIVEEASGSFAGNLTAILETLINDSSTVDRPIVFILEEFQLFCSHRKQTLLYTLMDASQSTKVPVCVIGVTSCFEVTQLLEKRVKSRFSHNQIFLYPPNDFNSRLELFKHFVTFKDEDVDVDVDDLSISPGVYSFLWHEEVQKVIDNPKVIEVLKRQFGVDKNEQTFRNTMLMVISEIDLERNQFLSADLIIRIFNDTFRDFTVFALRGLSVLELCLVIAMNHQTNQYDDEPFNFGMVYRRYQKFTNECSVLVQSSRAVLLKAFQKLINLELISPVNIHSKEVLKDFNLYRFNVTNEQVQEAVKNFPDLMPAIKEWATSVC</sequence>
<dbReference type="PIRSF" id="PIRSF007858">
    <property type="entry name" value="ORC4"/>
    <property type="match status" value="1"/>
</dbReference>
<evidence type="ECO:0000256" key="1">
    <source>
        <dbReference type="ARBA" id="ARBA00004123"/>
    </source>
</evidence>
<dbReference type="GO" id="GO:0003688">
    <property type="term" value="F:DNA replication origin binding"/>
    <property type="evidence" value="ECO:0007669"/>
    <property type="project" value="TreeGrafter"/>
</dbReference>
<proteinExistence type="inferred from homology"/>
<evidence type="ECO:0000256" key="7">
    <source>
        <dbReference type="ARBA" id="ARBA00046777"/>
    </source>
</evidence>
<comment type="subunit">
    <text evidence="7">Component of ORC, a complex composed of at least 6 subunits: ORC1, ORC2, ORC3, ORC4, ORC5 and ORC6. ORC is regulated in a cell-cycle dependent manner. It is sequentially assembled at the exit from anaphase of mitosis and disassembled as cells enter S phase. Interacts with DBF4. Interacts with POLQ.</text>
</comment>
<accession>A0A9P0A1P4</accession>
<dbReference type="Pfam" id="PF14629">
    <property type="entry name" value="ORC4_C"/>
    <property type="match status" value="1"/>
</dbReference>
<comment type="subcellular location">
    <subcellularLocation>
        <location evidence="1 8">Nucleus</location>
    </subcellularLocation>
</comment>
<evidence type="ECO:0000256" key="6">
    <source>
        <dbReference type="ARBA" id="ARBA00023242"/>
    </source>
</evidence>
<evidence type="ECO:0000256" key="4">
    <source>
        <dbReference type="ARBA" id="ARBA00022705"/>
    </source>
</evidence>
<dbReference type="EMBL" id="OU963862">
    <property type="protein sequence ID" value="CAH0382182.1"/>
    <property type="molecule type" value="Genomic_DNA"/>
</dbReference>
<gene>
    <name evidence="10" type="ORF">BEMITA_LOCUS1757</name>
</gene>
<dbReference type="InterPro" id="IPR032705">
    <property type="entry name" value="ORC4_C"/>
</dbReference>